<dbReference type="InterPro" id="IPR011010">
    <property type="entry name" value="DNA_brk_join_enz"/>
</dbReference>
<proteinExistence type="predicted"/>
<protein>
    <recommendedName>
        <fullName evidence="2">Tyr recombinase domain-containing protein</fullName>
    </recommendedName>
</protein>
<dbReference type="GO" id="GO:0006310">
    <property type="term" value="P:DNA recombination"/>
    <property type="evidence" value="ECO:0007669"/>
    <property type="project" value="UniProtKB-KW"/>
</dbReference>
<dbReference type="GO" id="GO:0015074">
    <property type="term" value="P:DNA integration"/>
    <property type="evidence" value="ECO:0007669"/>
    <property type="project" value="InterPro"/>
</dbReference>
<dbReference type="GO" id="GO:0003677">
    <property type="term" value="F:DNA binding"/>
    <property type="evidence" value="ECO:0007669"/>
    <property type="project" value="InterPro"/>
</dbReference>
<dbReference type="SUPFAM" id="SSF56349">
    <property type="entry name" value="DNA breaking-rejoining enzymes"/>
    <property type="match status" value="1"/>
</dbReference>
<dbReference type="InterPro" id="IPR013762">
    <property type="entry name" value="Integrase-like_cat_sf"/>
</dbReference>
<comment type="caution">
    <text evidence="3">The sequence shown here is derived from an EMBL/GenBank/DDBJ whole genome shotgun (WGS) entry which is preliminary data.</text>
</comment>
<keyword evidence="1" id="KW-0233">DNA recombination</keyword>
<dbReference type="InterPro" id="IPR002104">
    <property type="entry name" value="Integrase_catalytic"/>
</dbReference>
<dbReference type="Proteomes" id="UP000076612">
    <property type="component" value="Unassembled WGS sequence"/>
</dbReference>
<dbReference type="Pfam" id="PF00589">
    <property type="entry name" value="Phage_integrase"/>
    <property type="match status" value="1"/>
</dbReference>
<evidence type="ECO:0000259" key="2">
    <source>
        <dbReference type="Pfam" id="PF00589"/>
    </source>
</evidence>
<evidence type="ECO:0000256" key="1">
    <source>
        <dbReference type="ARBA" id="ARBA00023172"/>
    </source>
</evidence>
<accession>A0AB34XVM1</accession>
<sequence>MADGVDLSWVTSHTIRKTVATQVYRSSDLKGASQQLGHSEVGVTSKHYIEHENRGPADVVGVLDAFIARTQSVA</sequence>
<feature type="domain" description="Tyr recombinase" evidence="2">
    <location>
        <begin position="9"/>
        <end position="52"/>
    </location>
</feature>
<reference evidence="4" key="1">
    <citation type="submission" date="2016-01" db="EMBL/GenBank/DDBJ databases">
        <title>Draft genome of Chromobacterium sp. F49.</title>
        <authorList>
            <person name="Hong K.W."/>
        </authorList>
    </citation>
    <scope>NUCLEOTIDE SEQUENCE [LARGE SCALE GENOMIC DNA]</scope>
    <source>
        <strain evidence="4">M40</strain>
    </source>
</reference>
<dbReference type="Gene3D" id="1.10.443.10">
    <property type="entry name" value="Intergrase catalytic core"/>
    <property type="match status" value="1"/>
</dbReference>
<dbReference type="EMBL" id="LQQR01000020">
    <property type="protein sequence ID" value="KZE19179.1"/>
    <property type="molecule type" value="Genomic_DNA"/>
</dbReference>
<evidence type="ECO:0000313" key="4">
    <source>
        <dbReference type="Proteomes" id="UP000076612"/>
    </source>
</evidence>
<dbReference type="AlphaFoldDB" id="A0AB34XVM1"/>
<gene>
    <name evidence="3" type="ORF">AVW13_12040</name>
</gene>
<name>A0AB34XVM1_9MICO</name>
<organism evidence="3 4">
    <name type="scientific">Brevibacterium casei</name>
    <dbReference type="NCBI Taxonomy" id="33889"/>
    <lineage>
        <taxon>Bacteria</taxon>
        <taxon>Bacillati</taxon>
        <taxon>Actinomycetota</taxon>
        <taxon>Actinomycetes</taxon>
        <taxon>Micrococcales</taxon>
        <taxon>Brevibacteriaceae</taxon>
        <taxon>Brevibacterium</taxon>
    </lineage>
</organism>
<evidence type="ECO:0000313" key="3">
    <source>
        <dbReference type="EMBL" id="KZE19179.1"/>
    </source>
</evidence>